<feature type="domain" description="Amidase" evidence="2">
    <location>
        <begin position="33"/>
        <end position="459"/>
    </location>
</feature>
<evidence type="ECO:0000259" key="2">
    <source>
        <dbReference type="Pfam" id="PF01425"/>
    </source>
</evidence>
<gene>
    <name evidence="3" type="ORF">GCM10007874_64090</name>
</gene>
<dbReference type="PANTHER" id="PTHR11895:SF7">
    <property type="entry name" value="GLUTAMYL-TRNA(GLN) AMIDOTRANSFERASE SUBUNIT A, MITOCHONDRIAL"/>
    <property type="match status" value="1"/>
</dbReference>
<protein>
    <submittedName>
        <fullName evidence="3">Amidase</fullName>
    </submittedName>
</protein>
<evidence type="ECO:0000313" key="4">
    <source>
        <dbReference type="Proteomes" id="UP001156882"/>
    </source>
</evidence>
<organism evidence="3 4">
    <name type="scientific">Labrys miyagiensis</name>
    <dbReference type="NCBI Taxonomy" id="346912"/>
    <lineage>
        <taxon>Bacteria</taxon>
        <taxon>Pseudomonadati</taxon>
        <taxon>Pseudomonadota</taxon>
        <taxon>Alphaproteobacteria</taxon>
        <taxon>Hyphomicrobiales</taxon>
        <taxon>Xanthobacteraceae</taxon>
        <taxon>Labrys</taxon>
    </lineage>
</organism>
<accession>A0ABQ6CSQ0</accession>
<evidence type="ECO:0000256" key="1">
    <source>
        <dbReference type="ARBA" id="ARBA00009199"/>
    </source>
</evidence>
<proteinExistence type="inferred from homology"/>
<evidence type="ECO:0000313" key="3">
    <source>
        <dbReference type="EMBL" id="GLS23388.1"/>
    </source>
</evidence>
<comment type="caution">
    <text evidence="3">The sequence shown here is derived from an EMBL/GenBank/DDBJ whole genome shotgun (WGS) entry which is preliminary data.</text>
</comment>
<dbReference type="Proteomes" id="UP001156882">
    <property type="component" value="Unassembled WGS sequence"/>
</dbReference>
<dbReference type="Gene3D" id="3.90.1300.10">
    <property type="entry name" value="Amidase signature (AS) domain"/>
    <property type="match status" value="1"/>
</dbReference>
<dbReference type="PANTHER" id="PTHR11895">
    <property type="entry name" value="TRANSAMIDASE"/>
    <property type="match status" value="1"/>
</dbReference>
<keyword evidence="4" id="KW-1185">Reference proteome</keyword>
<dbReference type="EMBL" id="BSPC01000071">
    <property type="protein sequence ID" value="GLS23388.1"/>
    <property type="molecule type" value="Genomic_DNA"/>
</dbReference>
<comment type="similarity">
    <text evidence="1">Belongs to the amidase family.</text>
</comment>
<dbReference type="InterPro" id="IPR000120">
    <property type="entry name" value="Amidase"/>
</dbReference>
<sequence length="482" mass="51761">MGAMTGSLLKTYADCDALDLASLVKRGEVSPMELVEAAITLVEHLNPQLNAVVHRLYDAGRASAAMVDRHAPFAGVPFLLKELGTAFEGAPLTNASRYLQDRVATADSQAVRRIRAAGLVTIGRSNAPEFGLSITTEPRLYGATRNPWRREATAGGSSGGAAAAVATRMVPMAEANGGAGSIRLPASCCGVVGLKPSRGRVNLSAPADLWYGGVASFCCTRTVRDTAAYLDALARGPASEPQALSWPEESWLQLSARMPRRLRIAFTVTSPNGMPVDPQVKAAVLAAAKELEGFGHSIEEHDMPLDGDAAWRIYARMVPARAAAEFRRLETVVGRRVTRDDVEPVTWAIIERGRGADSGQHARDDQELRQLGRAVADDLMPYDIFITPTLTQLPRPVGYYDMGDGDLDRYLSRWSDAVFAFPFNISGLPAISLPLGWTADEIPIGVQLAGRHGDEASVLAISTQLEHAMPWKDRRPKGGAPS</sequence>
<name>A0ABQ6CSQ0_9HYPH</name>
<dbReference type="InterPro" id="IPR023631">
    <property type="entry name" value="Amidase_dom"/>
</dbReference>
<dbReference type="Pfam" id="PF01425">
    <property type="entry name" value="Amidase"/>
    <property type="match status" value="1"/>
</dbReference>
<reference evidence="4" key="1">
    <citation type="journal article" date="2019" name="Int. J. Syst. Evol. Microbiol.">
        <title>The Global Catalogue of Microorganisms (GCM) 10K type strain sequencing project: providing services to taxonomists for standard genome sequencing and annotation.</title>
        <authorList>
            <consortium name="The Broad Institute Genomics Platform"/>
            <consortium name="The Broad Institute Genome Sequencing Center for Infectious Disease"/>
            <person name="Wu L."/>
            <person name="Ma J."/>
        </authorList>
    </citation>
    <scope>NUCLEOTIDE SEQUENCE [LARGE SCALE GENOMIC DNA]</scope>
    <source>
        <strain evidence="4">NBRC 101365</strain>
    </source>
</reference>
<dbReference type="SUPFAM" id="SSF75304">
    <property type="entry name" value="Amidase signature (AS) enzymes"/>
    <property type="match status" value="1"/>
</dbReference>
<dbReference type="InterPro" id="IPR036928">
    <property type="entry name" value="AS_sf"/>
</dbReference>